<keyword evidence="2" id="KW-1185">Reference proteome</keyword>
<dbReference type="SUPFAM" id="SSF46966">
    <property type="entry name" value="Spectrin repeat"/>
    <property type="match status" value="2"/>
</dbReference>
<reference evidence="1 2" key="1">
    <citation type="submission" date="2018-11" db="EMBL/GenBank/DDBJ databases">
        <authorList>
            <consortium name="Pathogen Informatics"/>
        </authorList>
    </citation>
    <scope>NUCLEOTIDE SEQUENCE [LARGE SCALE GENOMIC DNA]</scope>
</reference>
<dbReference type="AlphaFoldDB" id="A0A3P6PWN2"/>
<name>A0A3P6PWN2_9BILA</name>
<evidence type="ECO:0000313" key="1">
    <source>
        <dbReference type="EMBL" id="VDK34303.1"/>
    </source>
</evidence>
<dbReference type="PANTHER" id="PTHR11915">
    <property type="entry name" value="SPECTRIN/FILAMIN RELATED CYTOSKELETAL PROTEIN"/>
    <property type="match status" value="1"/>
</dbReference>
<dbReference type="EMBL" id="UYRT01003682">
    <property type="protein sequence ID" value="VDK34303.1"/>
    <property type="molecule type" value="Genomic_DNA"/>
</dbReference>
<protein>
    <submittedName>
        <fullName evidence="1">Uncharacterized protein</fullName>
    </submittedName>
</protein>
<accession>A0A3P6PWN2</accession>
<organism evidence="1 2">
    <name type="scientific">Gongylonema pulchrum</name>
    <dbReference type="NCBI Taxonomy" id="637853"/>
    <lineage>
        <taxon>Eukaryota</taxon>
        <taxon>Metazoa</taxon>
        <taxon>Ecdysozoa</taxon>
        <taxon>Nematoda</taxon>
        <taxon>Chromadorea</taxon>
        <taxon>Rhabditida</taxon>
        <taxon>Spirurina</taxon>
        <taxon>Spiruromorpha</taxon>
        <taxon>Spiruroidea</taxon>
        <taxon>Gongylonematidae</taxon>
        <taxon>Gongylonema</taxon>
    </lineage>
</organism>
<dbReference type="Proteomes" id="UP000271098">
    <property type="component" value="Unassembled WGS sequence"/>
</dbReference>
<proteinExistence type="predicted"/>
<dbReference type="Gene3D" id="1.20.58.60">
    <property type="match status" value="2"/>
</dbReference>
<dbReference type="OrthoDB" id="5856368at2759"/>
<sequence length="323" mass="36896">MKNVSTLKEPVRTELNDLRAQQERLRAFHETLRSTGQKYAAVVERCDKLVNSAEEGVSTVTLDEEKCRLTDEWDALNKQLADREQQVCIALQELGSYTDAYSALSIWLQDTEESIDGFKAMIDKVVELTTDNSKRETLKDQAKKIAQRYAALVENAHNRRSHLHEAIVMTEDWAELSGAFKTWLEATERDLHLLGKIPTDEEKFHQQIQIYQKLQDSIDSKQSDVEKMVHLCPLLAELTSDEEATEIDAVLKKYLTRYENLGARAAECGSLLQQMGEEIANFFERMNALGEWLDKMENEVYKMDAVSVYPNELGDQSTVLAEV</sequence>
<evidence type="ECO:0000313" key="2">
    <source>
        <dbReference type="Proteomes" id="UP000271098"/>
    </source>
</evidence>
<gene>
    <name evidence="1" type="ORF">GPUH_LOCUS2444</name>
</gene>